<proteinExistence type="inferred from homology"/>
<comment type="subunit">
    <text evidence="2 8">Homodimer.</text>
</comment>
<evidence type="ECO:0000256" key="7">
    <source>
        <dbReference type="ARBA" id="ARBA00047639"/>
    </source>
</evidence>
<feature type="binding site" evidence="9">
    <location>
        <begin position="263"/>
        <end position="264"/>
    </location>
    <ligand>
        <name>L-histidine</name>
        <dbReference type="ChEBI" id="CHEBI:57595"/>
    </ligand>
</feature>
<feature type="binding site" evidence="9">
    <location>
        <position position="131"/>
    </location>
    <ligand>
        <name>L-histidine</name>
        <dbReference type="ChEBI" id="CHEBI:57595"/>
    </ligand>
</feature>
<organism evidence="11 12">
    <name type="scientific">Desulfoplanes formicivorans</name>
    <dbReference type="NCBI Taxonomy" id="1592317"/>
    <lineage>
        <taxon>Bacteria</taxon>
        <taxon>Pseudomonadati</taxon>
        <taxon>Thermodesulfobacteriota</taxon>
        <taxon>Desulfovibrionia</taxon>
        <taxon>Desulfovibrionales</taxon>
        <taxon>Desulfoplanaceae</taxon>
        <taxon>Desulfoplanes</taxon>
    </lineage>
</organism>
<feature type="binding site" evidence="9">
    <location>
        <position position="259"/>
    </location>
    <ligand>
        <name>L-histidine</name>
        <dbReference type="ChEBI" id="CHEBI:57595"/>
    </ligand>
</feature>
<dbReference type="InterPro" id="IPR004154">
    <property type="entry name" value="Anticodon-bd"/>
</dbReference>
<dbReference type="CDD" id="cd00773">
    <property type="entry name" value="HisRS-like_core"/>
    <property type="match status" value="1"/>
</dbReference>
<keyword evidence="8" id="KW-0067">ATP-binding</keyword>
<dbReference type="AlphaFoldDB" id="A0A194AH77"/>
<feature type="binding site" evidence="9">
    <location>
        <position position="127"/>
    </location>
    <ligand>
        <name>L-histidine</name>
        <dbReference type="ChEBI" id="CHEBI:57595"/>
    </ligand>
</feature>
<dbReference type="HAMAP" id="MF_00127">
    <property type="entry name" value="His_tRNA_synth"/>
    <property type="match status" value="1"/>
</dbReference>
<gene>
    <name evidence="8" type="primary">hisS</name>
    <name evidence="11" type="ORF">DPF_1150</name>
</gene>
<dbReference type="PANTHER" id="PTHR43707">
    <property type="entry name" value="HISTIDYL-TRNA SYNTHETASE"/>
    <property type="match status" value="1"/>
</dbReference>
<keyword evidence="3 8" id="KW-0436">Ligase</keyword>
<dbReference type="SUPFAM" id="SSF52954">
    <property type="entry name" value="Class II aaRS ABD-related"/>
    <property type="match status" value="1"/>
</dbReference>
<evidence type="ECO:0000256" key="4">
    <source>
        <dbReference type="ARBA" id="ARBA00022741"/>
    </source>
</evidence>
<comment type="caution">
    <text evidence="11">The sequence shown here is derived from an EMBL/GenBank/DDBJ whole genome shotgun (WGS) entry which is preliminary data.</text>
</comment>
<dbReference type="EMBL" id="BDFE01000015">
    <property type="protein sequence ID" value="GAU08441.1"/>
    <property type="molecule type" value="Genomic_DNA"/>
</dbReference>
<dbReference type="PIRSF" id="PIRSF001549">
    <property type="entry name" value="His-tRNA_synth"/>
    <property type="match status" value="1"/>
</dbReference>
<dbReference type="GO" id="GO:0005737">
    <property type="term" value="C:cytoplasm"/>
    <property type="evidence" value="ECO:0007669"/>
    <property type="project" value="UniProtKB-SubCell"/>
</dbReference>
<accession>A0A194AH77</accession>
<evidence type="ECO:0000256" key="8">
    <source>
        <dbReference type="HAMAP-Rule" id="MF_00127"/>
    </source>
</evidence>
<dbReference type="NCBIfam" id="TIGR00442">
    <property type="entry name" value="hisS"/>
    <property type="match status" value="1"/>
</dbReference>
<dbReference type="SUPFAM" id="SSF55681">
    <property type="entry name" value="Class II aaRS and biotin synthetases"/>
    <property type="match status" value="1"/>
</dbReference>
<sequence>MSKIQKIKGFADLFPPESDKFVFMEQTARDIFSRYGCQEVRLPLVEKTELFARSIGEETDVVQKEMYTFPDRKNRSLTLRPEATAGVVRAFIENKIHSLHPIAKLFTCGPMFRYERPQKGRMRQFHQINVEVLGTDAPQADAELMFMVWSYLKGLGLDKLSIEINSLGCRECRPVFHERLTSFLEGLDQSRLCEDCQRRASTNPLRVLDCKVPTCKELVKDAPKISDSLCPGCRDHFDTVLSILDQAGLAYEHNERLVRGLDYYQRTTFEVVSHDIGAQASVAGGGRYDGLIRQLGGPDLPGLGFACGMERLALLLDKIGSPQLDFFLAVLDQQALNKAMIIAQNLRDKGFAGEVSFEAKSVKSLLRQANKLGVKTCLLLGPEELEKDQIIVKDMATGAQKAVSQNDLEQALGLQC</sequence>
<keyword evidence="6 8" id="KW-0030">Aminoacyl-tRNA synthetase</keyword>
<reference evidence="12" key="1">
    <citation type="submission" date="2016-06" db="EMBL/GenBank/DDBJ databases">
        <title>Draft genome sequence of Desulfoplanes formicivorans strain Pf12B.</title>
        <authorList>
            <person name="Watanabe M."/>
            <person name="Kojima H."/>
            <person name="Fukui M."/>
        </authorList>
    </citation>
    <scope>NUCLEOTIDE SEQUENCE [LARGE SCALE GENOMIC DNA]</scope>
    <source>
        <strain evidence="12">Pf12B</strain>
    </source>
</reference>
<dbReference type="InterPro" id="IPR004516">
    <property type="entry name" value="HisRS/HisZ"/>
</dbReference>
<evidence type="ECO:0000259" key="10">
    <source>
        <dbReference type="PROSITE" id="PS50862"/>
    </source>
</evidence>
<name>A0A194AH77_9BACT</name>
<evidence type="ECO:0000256" key="2">
    <source>
        <dbReference type="ARBA" id="ARBA00011738"/>
    </source>
</evidence>
<feature type="binding site" evidence="9">
    <location>
        <begin position="82"/>
        <end position="84"/>
    </location>
    <ligand>
        <name>L-histidine</name>
        <dbReference type="ChEBI" id="CHEBI:57595"/>
    </ligand>
</feature>
<dbReference type="InterPro" id="IPR015807">
    <property type="entry name" value="His-tRNA-ligase"/>
</dbReference>
<evidence type="ECO:0000256" key="3">
    <source>
        <dbReference type="ARBA" id="ARBA00022598"/>
    </source>
</evidence>
<dbReference type="InterPro" id="IPR041715">
    <property type="entry name" value="HisRS-like_core"/>
</dbReference>
<dbReference type="STRING" id="1592317.DPF_1150"/>
<evidence type="ECO:0000256" key="6">
    <source>
        <dbReference type="ARBA" id="ARBA00023146"/>
    </source>
</evidence>
<feature type="domain" description="Aminoacyl-transfer RNA synthetases class-II family profile" evidence="10">
    <location>
        <begin position="24"/>
        <end position="316"/>
    </location>
</feature>
<comment type="catalytic activity">
    <reaction evidence="7 8">
        <text>tRNA(His) + L-histidine + ATP = L-histidyl-tRNA(His) + AMP + diphosphate + H(+)</text>
        <dbReference type="Rhea" id="RHEA:17313"/>
        <dbReference type="Rhea" id="RHEA-COMP:9665"/>
        <dbReference type="Rhea" id="RHEA-COMP:9689"/>
        <dbReference type="ChEBI" id="CHEBI:15378"/>
        <dbReference type="ChEBI" id="CHEBI:30616"/>
        <dbReference type="ChEBI" id="CHEBI:33019"/>
        <dbReference type="ChEBI" id="CHEBI:57595"/>
        <dbReference type="ChEBI" id="CHEBI:78442"/>
        <dbReference type="ChEBI" id="CHEBI:78527"/>
        <dbReference type="ChEBI" id="CHEBI:456215"/>
        <dbReference type="EC" id="6.1.1.21"/>
    </reaction>
</comment>
<dbReference type="GO" id="GO:0004821">
    <property type="term" value="F:histidine-tRNA ligase activity"/>
    <property type="evidence" value="ECO:0007669"/>
    <property type="project" value="UniProtKB-UniRule"/>
</dbReference>
<protein>
    <recommendedName>
        <fullName evidence="8">Histidine--tRNA ligase</fullName>
        <ecNumber evidence="8">6.1.1.21</ecNumber>
    </recommendedName>
    <alternativeName>
        <fullName evidence="8">Histidyl-tRNA synthetase</fullName>
        <shortName evidence="8">HisRS</shortName>
    </alternativeName>
</protein>
<keyword evidence="12" id="KW-1185">Reference proteome</keyword>
<dbReference type="RefSeq" id="WP_069857975.1">
    <property type="nucleotide sequence ID" value="NZ_BDFE01000015.1"/>
</dbReference>
<dbReference type="Gene3D" id="3.30.930.10">
    <property type="entry name" value="Bira Bifunctional Protein, Domain 2"/>
    <property type="match status" value="1"/>
</dbReference>
<dbReference type="Pfam" id="PF13393">
    <property type="entry name" value="tRNA-synt_His"/>
    <property type="match status" value="1"/>
</dbReference>
<dbReference type="PANTHER" id="PTHR43707:SF1">
    <property type="entry name" value="HISTIDINE--TRNA LIGASE, MITOCHONDRIAL-RELATED"/>
    <property type="match status" value="1"/>
</dbReference>
<evidence type="ECO:0000313" key="11">
    <source>
        <dbReference type="EMBL" id="GAU08441.1"/>
    </source>
</evidence>
<feature type="binding site" evidence="9">
    <location>
        <position position="113"/>
    </location>
    <ligand>
        <name>L-histidine</name>
        <dbReference type="ChEBI" id="CHEBI:57595"/>
    </ligand>
</feature>
<dbReference type="Pfam" id="PF03129">
    <property type="entry name" value="HGTP_anticodon"/>
    <property type="match status" value="1"/>
</dbReference>
<evidence type="ECO:0000313" key="12">
    <source>
        <dbReference type="Proteomes" id="UP000095200"/>
    </source>
</evidence>
<dbReference type="EC" id="6.1.1.21" evidence="8"/>
<keyword evidence="8" id="KW-0963">Cytoplasm</keyword>
<evidence type="ECO:0000256" key="1">
    <source>
        <dbReference type="ARBA" id="ARBA00008226"/>
    </source>
</evidence>
<dbReference type="Proteomes" id="UP000095200">
    <property type="component" value="Unassembled WGS sequence"/>
</dbReference>
<dbReference type="OrthoDB" id="9800814at2"/>
<dbReference type="InterPro" id="IPR036621">
    <property type="entry name" value="Anticodon-bd_dom_sf"/>
</dbReference>
<dbReference type="GO" id="GO:0006427">
    <property type="term" value="P:histidyl-tRNA aminoacylation"/>
    <property type="evidence" value="ECO:0007669"/>
    <property type="project" value="UniProtKB-UniRule"/>
</dbReference>
<dbReference type="GO" id="GO:0005524">
    <property type="term" value="F:ATP binding"/>
    <property type="evidence" value="ECO:0007669"/>
    <property type="project" value="UniProtKB-UniRule"/>
</dbReference>
<comment type="subcellular location">
    <subcellularLocation>
        <location evidence="8">Cytoplasm</location>
    </subcellularLocation>
</comment>
<dbReference type="InterPro" id="IPR045864">
    <property type="entry name" value="aa-tRNA-synth_II/BPL/LPL"/>
</dbReference>
<keyword evidence="5 8" id="KW-0648">Protein biosynthesis</keyword>
<dbReference type="PROSITE" id="PS50862">
    <property type="entry name" value="AA_TRNA_LIGASE_II"/>
    <property type="match status" value="1"/>
</dbReference>
<dbReference type="InterPro" id="IPR006195">
    <property type="entry name" value="aa-tRNA-synth_II"/>
</dbReference>
<evidence type="ECO:0000256" key="5">
    <source>
        <dbReference type="ARBA" id="ARBA00022917"/>
    </source>
</evidence>
<dbReference type="Gene3D" id="3.40.50.800">
    <property type="entry name" value="Anticodon-binding domain"/>
    <property type="match status" value="1"/>
</dbReference>
<comment type="similarity">
    <text evidence="1 8">Belongs to the class-II aminoacyl-tRNA synthetase family.</text>
</comment>
<keyword evidence="4 8" id="KW-0547">Nucleotide-binding</keyword>
<evidence type="ECO:0000256" key="9">
    <source>
        <dbReference type="PIRSR" id="PIRSR001549-1"/>
    </source>
</evidence>